<keyword evidence="9" id="KW-0511">Multifunctional enzyme</keyword>
<comment type="catalytic activity">
    <reaction evidence="1">
        <text>Hydrolysis of DNA containing ring-opened 7-methylguanine residues, releasing 2,6-diamino-4-hydroxy-5-(N-methyl)formamidopyrimidine.</text>
        <dbReference type="EC" id="3.2.2.23"/>
    </reaction>
</comment>
<organism evidence="14 15">
    <name type="scientific">Lolium multiflorum</name>
    <name type="common">Italian ryegrass</name>
    <name type="synonym">Lolium perenne subsp. multiflorum</name>
    <dbReference type="NCBI Taxonomy" id="4521"/>
    <lineage>
        <taxon>Eukaryota</taxon>
        <taxon>Viridiplantae</taxon>
        <taxon>Streptophyta</taxon>
        <taxon>Embryophyta</taxon>
        <taxon>Tracheophyta</taxon>
        <taxon>Spermatophyta</taxon>
        <taxon>Magnoliopsida</taxon>
        <taxon>Liliopsida</taxon>
        <taxon>Poales</taxon>
        <taxon>Poaceae</taxon>
        <taxon>BOP clade</taxon>
        <taxon>Pooideae</taxon>
        <taxon>Poodae</taxon>
        <taxon>Poeae</taxon>
        <taxon>Poeae Chloroplast Group 2 (Poeae type)</taxon>
        <taxon>Loliodinae</taxon>
        <taxon>Loliinae</taxon>
        <taxon>Lolium</taxon>
    </lineage>
</organism>
<dbReference type="GO" id="GO:0008270">
    <property type="term" value="F:zinc ion binding"/>
    <property type="evidence" value="ECO:0007669"/>
    <property type="project" value="InterPro"/>
</dbReference>
<evidence type="ECO:0000256" key="7">
    <source>
        <dbReference type="ARBA" id="ARBA00023204"/>
    </source>
</evidence>
<dbReference type="GO" id="GO:0006284">
    <property type="term" value="P:base-excision repair"/>
    <property type="evidence" value="ECO:0007669"/>
    <property type="project" value="InterPro"/>
</dbReference>
<dbReference type="GO" id="GO:0140078">
    <property type="term" value="F:class I DNA-(apurinic or apyrimidinic site) endonuclease activity"/>
    <property type="evidence" value="ECO:0007669"/>
    <property type="project" value="UniProtKB-EC"/>
</dbReference>
<dbReference type="InterPro" id="IPR035937">
    <property type="entry name" value="FPG_N"/>
</dbReference>
<keyword evidence="7" id="KW-0234">DNA repair</keyword>
<keyword evidence="8" id="KW-0456">Lyase</keyword>
<evidence type="ECO:0000256" key="6">
    <source>
        <dbReference type="ARBA" id="ARBA00023125"/>
    </source>
</evidence>
<keyword evidence="6" id="KW-0238">DNA-binding</keyword>
<dbReference type="FunFam" id="3.20.190.10:FF:000004">
    <property type="entry name" value="Putative Formamidopyrimidine-DNA glycosylase"/>
    <property type="match status" value="1"/>
</dbReference>
<keyword evidence="10" id="KW-0326">Glycosidase</keyword>
<dbReference type="InterPro" id="IPR020629">
    <property type="entry name" value="FPG_Glyclase"/>
</dbReference>
<proteinExistence type="inferred from homology"/>
<dbReference type="InterPro" id="IPR010979">
    <property type="entry name" value="Ribosomal_uS13-like_H2TH"/>
</dbReference>
<reference evidence="14" key="1">
    <citation type="submission" date="2023-07" db="EMBL/GenBank/DDBJ databases">
        <title>A chromosome-level genome assembly of Lolium multiflorum.</title>
        <authorList>
            <person name="Chen Y."/>
            <person name="Copetti D."/>
            <person name="Kolliker R."/>
            <person name="Studer B."/>
        </authorList>
    </citation>
    <scope>NUCLEOTIDE SEQUENCE</scope>
    <source>
        <strain evidence="14">02402/16</strain>
        <tissue evidence="14">Leaf</tissue>
    </source>
</reference>
<dbReference type="Proteomes" id="UP001231189">
    <property type="component" value="Unassembled WGS sequence"/>
</dbReference>
<protein>
    <recommendedName>
        <fullName evidence="13">Formamidopyrimidine-DNA glycosylase catalytic domain-containing protein</fullName>
    </recommendedName>
</protein>
<feature type="compositionally biased region" description="Basic residues" evidence="12">
    <location>
        <begin position="313"/>
        <end position="329"/>
    </location>
</feature>
<dbReference type="SUPFAM" id="SSF81624">
    <property type="entry name" value="N-terminal domain of MutM-like DNA repair proteins"/>
    <property type="match status" value="1"/>
</dbReference>
<evidence type="ECO:0000256" key="5">
    <source>
        <dbReference type="ARBA" id="ARBA00022801"/>
    </source>
</evidence>
<evidence type="ECO:0000256" key="11">
    <source>
        <dbReference type="ARBA" id="ARBA00044632"/>
    </source>
</evidence>
<dbReference type="CDD" id="cd08972">
    <property type="entry name" value="PF_Nei_N"/>
    <property type="match status" value="1"/>
</dbReference>
<keyword evidence="15" id="KW-1185">Reference proteome</keyword>
<gene>
    <name evidence="14" type="ORF">QYE76_036717</name>
</gene>
<dbReference type="SMART" id="SM01232">
    <property type="entry name" value="H2TH"/>
    <property type="match status" value="1"/>
</dbReference>
<keyword evidence="4" id="KW-0227">DNA damage</keyword>
<dbReference type="GO" id="GO:0008534">
    <property type="term" value="F:oxidized purine nucleobase lesion DNA N-glycosylase activity"/>
    <property type="evidence" value="ECO:0007669"/>
    <property type="project" value="UniProtKB-EC"/>
</dbReference>
<dbReference type="SUPFAM" id="SSF46946">
    <property type="entry name" value="S13-like H2TH domain"/>
    <property type="match status" value="1"/>
</dbReference>
<dbReference type="Gene3D" id="3.20.190.10">
    <property type="entry name" value="MutM-like, N-terminal"/>
    <property type="match status" value="1"/>
</dbReference>
<dbReference type="Pfam" id="PF21218">
    <property type="entry name" value="Fpg-like_C"/>
    <property type="match status" value="1"/>
</dbReference>
<evidence type="ECO:0000256" key="12">
    <source>
        <dbReference type="SAM" id="MobiDB-lite"/>
    </source>
</evidence>
<name>A0AAD8R436_LOLMU</name>
<keyword evidence="5" id="KW-0378">Hydrolase</keyword>
<dbReference type="GO" id="GO:0003684">
    <property type="term" value="F:damaged DNA binding"/>
    <property type="evidence" value="ECO:0007669"/>
    <property type="project" value="InterPro"/>
</dbReference>
<dbReference type="InterPro" id="IPR012319">
    <property type="entry name" value="FPG_cat"/>
</dbReference>
<evidence type="ECO:0000256" key="1">
    <source>
        <dbReference type="ARBA" id="ARBA00001668"/>
    </source>
</evidence>
<dbReference type="InterPro" id="IPR015886">
    <property type="entry name" value="H2TH_FPG"/>
</dbReference>
<dbReference type="PANTHER" id="PTHR22993:SF9">
    <property type="entry name" value="FORMAMIDOPYRIMIDINE-DNA GLYCOSYLASE"/>
    <property type="match status" value="1"/>
</dbReference>
<evidence type="ECO:0000259" key="13">
    <source>
        <dbReference type="PROSITE" id="PS51068"/>
    </source>
</evidence>
<comment type="catalytic activity">
    <reaction evidence="11">
        <text>2'-deoxyribonucleotide-(2'-deoxyribose 5'-phosphate)-2'-deoxyribonucleotide-DNA = a 3'-end 2'-deoxyribonucleotide-(2,3-dehydro-2,3-deoxyribose 5'-phosphate)-DNA + a 5'-end 5'-phospho-2'-deoxyribonucleoside-DNA + H(+)</text>
        <dbReference type="Rhea" id="RHEA:66592"/>
        <dbReference type="Rhea" id="RHEA-COMP:13180"/>
        <dbReference type="Rhea" id="RHEA-COMP:16897"/>
        <dbReference type="Rhea" id="RHEA-COMP:17067"/>
        <dbReference type="ChEBI" id="CHEBI:15378"/>
        <dbReference type="ChEBI" id="CHEBI:136412"/>
        <dbReference type="ChEBI" id="CHEBI:157695"/>
        <dbReference type="ChEBI" id="CHEBI:167181"/>
        <dbReference type="EC" id="4.2.99.18"/>
    </reaction>
</comment>
<evidence type="ECO:0000256" key="10">
    <source>
        <dbReference type="ARBA" id="ARBA00023295"/>
    </source>
</evidence>
<feature type="domain" description="Formamidopyrimidine-DNA glycosylase catalytic" evidence="13">
    <location>
        <begin position="2"/>
        <end position="128"/>
    </location>
</feature>
<accession>A0AAD8R436</accession>
<dbReference type="Gene3D" id="1.10.8.50">
    <property type="match status" value="1"/>
</dbReference>
<evidence type="ECO:0000313" key="15">
    <source>
        <dbReference type="Proteomes" id="UP001231189"/>
    </source>
</evidence>
<feature type="compositionally biased region" description="Basic residues" evidence="12">
    <location>
        <begin position="357"/>
        <end position="373"/>
    </location>
</feature>
<evidence type="ECO:0000256" key="2">
    <source>
        <dbReference type="ARBA" id="ARBA00009409"/>
    </source>
</evidence>
<dbReference type="Pfam" id="PF01149">
    <property type="entry name" value="Fapy_DNA_glyco"/>
    <property type="match status" value="1"/>
</dbReference>
<comment type="subunit">
    <text evidence="3">Monomer.</text>
</comment>
<evidence type="ECO:0000256" key="4">
    <source>
        <dbReference type="ARBA" id="ARBA00022763"/>
    </source>
</evidence>
<evidence type="ECO:0000256" key="8">
    <source>
        <dbReference type="ARBA" id="ARBA00023239"/>
    </source>
</evidence>
<feature type="compositionally biased region" description="Basic residues" evidence="12">
    <location>
        <begin position="484"/>
        <end position="495"/>
    </location>
</feature>
<evidence type="ECO:0000256" key="3">
    <source>
        <dbReference type="ARBA" id="ARBA00011245"/>
    </source>
</evidence>
<dbReference type="FunFam" id="1.10.8.50:FF:000009">
    <property type="entry name" value="Formamidopyrimidine-DNA glycosylase"/>
    <property type="match status" value="1"/>
</dbReference>
<dbReference type="PANTHER" id="PTHR22993">
    <property type="entry name" value="FORMAMIDOPYRIMIDINE-DNA GLYCOSYLASE"/>
    <property type="match status" value="1"/>
</dbReference>
<dbReference type="EMBL" id="JAUUTY010000007">
    <property type="protein sequence ID" value="KAK1613044.1"/>
    <property type="molecule type" value="Genomic_DNA"/>
</dbReference>
<comment type="similarity">
    <text evidence="2">Belongs to the FPG family.</text>
</comment>
<dbReference type="GO" id="GO:0005634">
    <property type="term" value="C:nucleus"/>
    <property type="evidence" value="ECO:0007669"/>
    <property type="project" value="TreeGrafter"/>
</dbReference>
<dbReference type="PROSITE" id="PS51068">
    <property type="entry name" value="FPG_CAT"/>
    <property type="match status" value="1"/>
</dbReference>
<dbReference type="InterPro" id="IPR049332">
    <property type="entry name" value="Fpg-like_C"/>
</dbReference>
<dbReference type="AlphaFoldDB" id="A0AAD8R436"/>
<evidence type="ECO:0000256" key="9">
    <source>
        <dbReference type="ARBA" id="ARBA00023268"/>
    </source>
</evidence>
<sequence>MPELPEVEAARRALEAHCVGRRIARCAVADDPKVVLADRVAFERAMVGRTIVAARRRGKNLWLRLDAPPFPSFQFGMAGAIYIKGVAVTKYKRSAVKSTDEWPSKYSKFFVELDDGLEFSFTDKRRFARVRLFDDPETVPPISELGPDALFELMSIDSFVESVRKKKIGIKALLLDQSFVSGIGNWIADEVLYQARTHPLQIASSLTRENCEALHRSIQEVVKYAVDVDADSDRFPIEWLFHHRWGKKPGKVDGKKIEFITAGGRTTAYVPQLQKLTGTQSGKAVVADPGQVSNNGDAKEAGEDGDDDDDPKPRKRVAISRAARGKPPSRKTNPVQLSEDGGAKEVGADGDDDDRKPRKRVAISRTARGKPPSRKTNPVQVSEDGGAKEVGADGDDDDLKPRKRMATSRAARGQQNKDAASAPSRKTGEIAGAKKKPSIEHGRKNNVKTVESHGAGATGNNDHGLVEPSVAVHRVSDHGVARTSSRKKNKPVKYQ</sequence>
<dbReference type="NCBIfam" id="TIGR00577">
    <property type="entry name" value="fpg"/>
    <property type="match status" value="1"/>
</dbReference>
<dbReference type="Pfam" id="PF06831">
    <property type="entry name" value="H2TH"/>
    <property type="match status" value="1"/>
</dbReference>
<evidence type="ECO:0000313" key="14">
    <source>
        <dbReference type="EMBL" id="KAK1613044.1"/>
    </source>
</evidence>
<dbReference type="SMART" id="SM00898">
    <property type="entry name" value="Fapy_DNA_glyco"/>
    <property type="match status" value="1"/>
</dbReference>
<feature type="region of interest" description="Disordered" evidence="12">
    <location>
        <begin position="278"/>
        <end position="495"/>
    </location>
</feature>
<comment type="caution">
    <text evidence="14">The sequence shown here is derived from an EMBL/GenBank/DDBJ whole genome shotgun (WGS) entry which is preliminary data.</text>
</comment>